<name>A0A840Q4I3_9PSEU</name>
<reference evidence="1 2" key="1">
    <citation type="submission" date="2020-08" db="EMBL/GenBank/DDBJ databases">
        <title>Sequencing the genomes of 1000 actinobacteria strains.</title>
        <authorList>
            <person name="Klenk H.-P."/>
        </authorList>
    </citation>
    <scope>NUCLEOTIDE SEQUENCE [LARGE SCALE GENOMIC DNA]</scope>
    <source>
        <strain evidence="1 2">DSM 45584</strain>
    </source>
</reference>
<evidence type="ECO:0000313" key="2">
    <source>
        <dbReference type="Proteomes" id="UP000584374"/>
    </source>
</evidence>
<comment type="caution">
    <text evidence="1">The sequence shown here is derived from an EMBL/GenBank/DDBJ whole genome shotgun (WGS) entry which is preliminary data.</text>
</comment>
<dbReference type="EMBL" id="JACHIW010000001">
    <property type="protein sequence ID" value="MBB5157412.1"/>
    <property type="molecule type" value="Genomic_DNA"/>
</dbReference>
<accession>A0A840Q4I3</accession>
<protein>
    <submittedName>
        <fullName evidence="1">Uncharacterized protein</fullName>
    </submittedName>
</protein>
<dbReference type="RefSeq" id="WP_184728350.1">
    <property type="nucleotide sequence ID" value="NZ_JACHIW010000001.1"/>
</dbReference>
<proteinExistence type="predicted"/>
<gene>
    <name evidence="1" type="ORF">BJ970_004946</name>
</gene>
<evidence type="ECO:0000313" key="1">
    <source>
        <dbReference type="EMBL" id="MBB5157412.1"/>
    </source>
</evidence>
<organism evidence="1 2">
    <name type="scientific">Saccharopolyspora phatthalungensis</name>
    <dbReference type="NCBI Taxonomy" id="664693"/>
    <lineage>
        <taxon>Bacteria</taxon>
        <taxon>Bacillati</taxon>
        <taxon>Actinomycetota</taxon>
        <taxon>Actinomycetes</taxon>
        <taxon>Pseudonocardiales</taxon>
        <taxon>Pseudonocardiaceae</taxon>
        <taxon>Saccharopolyspora</taxon>
    </lineage>
</organism>
<keyword evidence="2" id="KW-1185">Reference proteome</keyword>
<sequence>MTNTLPTLEDMARWVLDRPAPAGSVRELVDLASVGMVLHAWRNSPLEDAHASAWSPLTDGEMMRANAATTRLVRELFVEFSAGVLDVDVPPPAANVDFTADNAATGDRDLSIEDCSVLDEFDDIDLLVEDLLRPLHLALLRRVLPCGYTVAEVTGELYDDLDEHIAQVLDGFAHIVEMHGLRAALYMKAIAGRSQNWWLTPAWPDTVHALQTVLADSKHPHWEIGGYPDMADRPDRCAEVDQLVSVLKEGPDRLTAAEARWCVQKAGIGYCRHRVHR</sequence>
<dbReference type="Proteomes" id="UP000584374">
    <property type="component" value="Unassembled WGS sequence"/>
</dbReference>
<dbReference type="AlphaFoldDB" id="A0A840Q4I3"/>